<comment type="caution">
    <text evidence="2">The sequence shown here is derived from an EMBL/GenBank/DDBJ whole genome shotgun (WGS) entry which is preliminary data.</text>
</comment>
<reference evidence="2" key="1">
    <citation type="journal article" date="2017" name="Gigascience">
        <title>The first near-complete assembly of the hexaploid bread wheat genome, Triticum aestivum.</title>
        <authorList>
            <person name="Zimin A.V."/>
            <person name="Puiu D."/>
            <person name="Hall R."/>
            <person name="Kingan S."/>
            <person name="Clavijo B.J."/>
            <person name="Salzberg S.L."/>
        </authorList>
    </citation>
    <scope>NUCLEOTIDE SEQUENCE</scope>
    <source>
        <tissue evidence="2">Leaf</tissue>
    </source>
</reference>
<feature type="non-terminal residue" evidence="2">
    <location>
        <position position="53"/>
    </location>
</feature>
<feature type="compositionally biased region" description="Basic residues" evidence="1">
    <location>
        <begin position="16"/>
        <end position="34"/>
    </location>
</feature>
<evidence type="ECO:0000313" key="2">
    <source>
        <dbReference type="EMBL" id="KAF7082879.1"/>
    </source>
</evidence>
<protein>
    <submittedName>
        <fullName evidence="2">Uncharacterized protein</fullName>
    </submittedName>
</protein>
<name>A0A9R1IFW0_WHEAT</name>
<sequence>MRRAGPHREGLPHQQRLWRGRRREVRRRRRRRRRPLLLQLRRARPHLPRLHQV</sequence>
<dbReference type="Proteomes" id="UP000815260">
    <property type="component" value="Chromosome 6B"/>
</dbReference>
<accession>A0A9R1IFW0</accession>
<reference evidence="2" key="2">
    <citation type="submission" date="2020-03" db="EMBL/GenBank/DDBJ databases">
        <title>The second near-complete assembly of the hexaploid bread wheat (Triticum aestivum) genome.</title>
        <authorList>
            <person name="Zimin A.V."/>
            <person name="Puiu D."/>
            <person name="Shumante A."/>
            <person name="Alonge M."/>
            <person name="Salzberg S.L."/>
        </authorList>
    </citation>
    <scope>NUCLEOTIDE SEQUENCE</scope>
    <source>
        <tissue evidence="2">Leaf</tissue>
    </source>
</reference>
<feature type="region of interest" description="Disordered" evidence="1">
    <location>
        <begin position="1"/>
        <end position="34"/>
    </location>
</feature>
<feature type="compositionally biased region" description="Basic and acidic residues" evidence="1">
    <location>
        <begin position="1"/>
        <end position="11"/>
    </location>
</feature>
<dbReference type="EMBL" id="CM022227">
    <property type="protein sequence ID" value="KAF7082879.1"/>
    <property type="molecule type" value="Genomic_DNA"/>
</dbReference>
<gene>
    <name evidence="2" type="ORF">CFC21_086713</name>
</gene>
<dbReference type="AlphaFoldDB" id="A0A9R1IFW0"/>
<proteinExistence type="predicted"/>
<evidence type="ECO:0000256" key="1">
    <source>
        <dbReference type="SAM" id="MobiDB-lite"/>
    </source>
</evidence>
<organism evidence="2">
    <name type="scientific">Triticum aestivum</name>
    <name type="common">Wheat</name>
    <dbReference type="NCBI Taxonomy" id="4565"/>
    <lineage>
        <taxon>Eukaryota</taxon>
        <taxon>Viridiplantae</taxon>
        <taxon>Streptophyta</taxon>
        <taxon>Embryophyta</taxon>
        <taxon>Tracheophyta</taxon>
        <taxon>Spermatophyta</taxon>
        <taxon>Magnoliopsida</taxon>
        <taxon>Liliopsida</taxon>
        <taxon>Poales</taxon>
        <taxon>Poaceae</taxon>
        <taxon>BOP clade</taxon>
        <taxon>Pooideae</taxon>
        <taxon>Triticodae</taxon>
        <taxon>Triticeae</taxon>
        <taxon>Triticinae</taxon>
        <taxon>Triticum</taxon>
    </lineage>
</organism>